<keyword evidence="1" id="KW-0472">Membrane</keyword>
<evidence type="ECO:0000256" key="1">
    <source>
        <dbReference type="SAM" id="Phobius"/>
    </source>
</evidence>
<keyword evidence="1" id="KW-1133">Transmembrane helix</keyword>
<proteinExistence type="predicted"/>
<keyword evidence="1" id="KW-0812">Transmembrane</keyword>
<feature type="transmembrane region" description="Helical" evidence="1">
    <location>
        <begin position="52"/>
        <end position="76"/>
    </location>
</feature>
<accession>A0A838Y9Q1</accession>
<protein>
    <recommendedName>
        <fullName evidence="4">Anoctamin</fullName>
    </recommendedName>
</protein>
<reference evidence="2 3" key="1">
    <citation type="submission" date="2020-07" db="EMBL/GenBank/DDBJ databases">
        <title>Draft genome sequence of violacein-producing bacteria and related species.</title>
        <authorList>
            <person name="Wilson H.S."/>
            <person name="De Leon M.E."/>
        </authorList>
    </citation>
    <scope>NUCLEOTIDE SEQUENCE [LARGE SCALE GENOMIC DNA]</scope>
    <source>
        <strain evidence="2 3">HSC-21Su07</strain>
    </source>
</reference>
<dbReference type="AlphaFoldDB" id="A0A838Y9Q1"/>
<organism evidence="2 3">
    <name type="scientific">Aquitalea aquatica</name>
    <dbReference type="NCBI Taxonomy" id="3044273"/>
    <lineage>
        <taxon>Bacteria</taxon>
        <taxon>Pseudomonadati</taxon>
        <taxon>Pseudomonadota</taxon>
        <taxon>Betaproteobacteria</taxon>
        <taxon>Neisseriales</taxon>
        <taxon>Chromobacteriaceae</taxon>
        <taxon>Aquitalea</taxon>
    </lineage>
</organism>
<name>A0A838Y9Q1_9NEIS</name>
<sequence length="79" mass="9547">MKYSFRYRAQEWLAERVRWAQYPRQEFIPRGQEKHQSEDWIDKLYKIVRAGFLLWFILVPIICASAVMALFLIIVLGDK</sequence>
<comment type="caution">
    <text evidence="2">The sequence shown here is derived from an EMBL/GenBank/DDBJ whole genome shotgun (WGS) entry which is preliminary data.</text>
</comment>
<evidence type="ECO:0000313" key="3">
    <source>
        <dbReference type="Proteomes" id="UP000545606"/>
    </source>
</evidence>
<gene>
    <name evidence="2" type="ORF">H2Z84_03730</name>
</gene>
<dbReference type="Proteomes" id="UP000545606">
    <property type="component" value="Unassembled WGS sequence"/>
</dbReference>
<keyword evidence="3" id="KW-1185">Reference proteome</keyword>
<dbReference type="EMBL" id="JACERN010000014">
    <property type="protein sequence ID" value="MBA4707504.1"/>
    <property type="molecule type" value="Genomic_DNA"/>
</dbReference>
<evidence type="ECO:0000313" key="2">
    <source>
        <dbReference type="EMBL" id="MBA4707504.1"/>
    </source>
</evidence>
<evidence type="ECO:0008006" key="4">
    <source>
        <dbReference type="Google" id="ProtNLM"/>
    </source>
</evidence>
<dbReference type="RefSeq" id="WP_181834785.1">
    <property type="nucleotide sequence ID" value="NZ_JACERN010000014.1"/>
</dbReference>